<dbReference type="Proteomes" id="UP000605259">
    <property type="component" value="Unassembled WGS sequence"/>
</dbReference>
<dbReference type="EMBL" id="BMFK01000002">
    <property type="protein sequence ID" value="GGE75359.1"/>
    <property type="molecule type" value="Genomic_DNA"/>
</dbReference>
<evidence type="ECO:0000313" key="10">
    <source>
        <dbReference type="Proteomes" id="UP000605259"/>
    </source>
</evidence>
<feature type="transmembrane region" description="Helical" evidence="7">
    <location>
        <begin position="32"/>
        <end position="51"/>
    </location>
</feature>
<dbReference type="InterPro" id="IPR007353">
    <property type="entry name" value="DUF421"/>
</dbReference>
<evidence type="ECO:0000256" key="6">
    <source>
        <dbReference type="ARBA" id="ARBA00023136"/>
    </source>
</evidence>
<proteinExistence type="inferred from homology"/>
<keyword evidence="5 7" id="KW-1133">Transmembrane helix</keyword>
<sequence length="211" mass="24525">MEYVVLGFRTLVVYLVIVIIFRLMGKREVGELSLLDLVIFIMIAELASMSIENAEMPFFDAILPMIILMIVQISLAAISIRSRRFRKIIDGEAVIIVNKGKIDEKMMRKQRYNLDDLLLQLREQQIGDVRDVEYAILEASGNLSVFVKNHQSSMFVYPLILDGAVQEVYLERIGRTNLWLRQQLKELGYTDLKRISYCSYRNGEFFVDMKE</sequence>
<feature type="domain" description="YetF C-terminal" evidence="8">
    <location>
        <begin position="81"/>
        <end position="200"/>
    </location>
</feature>
<comment type="caution">
    <text evidence="9">The sequence shown here is derived from an EMBL/GenBank/DDBJ whole genome shotgun (WGS) entry which is preliminary data.</text>
</comment>
<keyword evidence="6 7" id="KW-0472">Membrane</keyword>
<evidence type="ECO:0000256" key="1">
    <source>
        <dbReference type="ARBA" id="ARBA00004651"/>
    </source>
</evidence>
<reference evidence="9" key="1">
    <citation type="journal article" date="2014" name="Int. J. Syst. Evol. Microbiol.">
        <title>Complete genome sequence of Corynebacterium casei LMG S-19264T (=DSM 44701T), isolated from a smear-ripened cheese.</title>
        <authorList>
            <consortium name="US DOE Joint Genome Institute (JGI-PGF)"/>
            <person name="Walter F."/>
            <person name="Albersmeier A."/>
            <person name="Kalinowski J."/>
            <person name="Ruckert C."/>
        </authorList>
    </citation>
    <scope>NUCLEOTIDE SEQUENCE</scope>
    <source>
        <strain evidence="9">CGMCC 1.12698</strain>
    </source>
</reference>
<keyword evidence="10" id="KW-1185">Reference proteome</keyword>
<keyword evidence="3" id="KW-1003">Cell membrane</keyword>
<evidence type="ECO:0000256" key="2">
    <source>
        <dbReference type="ARBA" id="ARBA00006448"/>
    </source>
</evidence>
<dbReference type="InterPro" id="IPR023090">
    <property type="entry name" value="UPF0702_alpha/beta_dom_sf"/>
</dbReference>
<dbReference type="PANTHER" id="PTHR34582">
    <property type="entry name" value="UPF0702 TRANSMEMBRANE PROTEIN YCAP"/>
    <property type="match status" value="1"/>
</dbReference>
<feature type="transmembrane region" description="Helical" evidence="7">
    <location>
        <begin position="6"/>
        <end position="25"/>
    </location>
</feature>
<evidence type="ECO:0000259" key="8">
    <source>
        <dbReference type="Pfam" id="PF04239"/>
    </source>
</evidence>
<reference evidence="9" key="2">
    <citation type="submission" date="2020-09" db="EMBL/GenBank/DDBJ databases">
        <authorList>
            <person name="Sun Q."/>
            <person name="Zhou Y."/>
        </authorList>
    </citation>
    <scope>NUCLEOTIDE SEQUENCE</scope>
    <source>
        <strain evidence="9">CGMCC 1.12698</strain>
    </source>
</reference>
<evidence type="ECO:0000256" key="5">
    <source>
        <dbReference type="ARBA" id="ARBA00022989"/>
    </source>
</evidence>
<gene>
    <name evidence="9" type="ORF">GCM10007140_26460</name>
</gene>
<feature type="transmembrane region" description="Helical" evidence="7">
    <location>
        <begin position="57"/>
        <end position="78"/>
    </location>
</feature>
<dbReference type="GO" id="GO:0005886">
    <property type="term" value="C:plasma membrane"/>
    <property type="evidence" value="ECO:0007669"/>
    <property type="project" value="UniProtKB-SubCell"/>
</dbReference>
<dbReference type="AlphaFoldDB" id="A0A917AU06"/>
<accession>A0A917AU06</accession>
<evidence type="ECO:0000256" key="3">
    <source>
        <dbReference type="ARBA" id="ARBA00022475"/>
    </source>
</evidence>
<comment type="similarity">
    <text evidence="2">Belongs to the UPF0702 family.</text>
</comment>
<keyword evidence="4 7" id="KW-0812">Transmembrane</keyword>
<comment type="subcellular location">
    <subcellularLocation>
        <location evidence="1">Cell membrane</location>
        <topology evidence="1">Multi-pass membrane protein</topology>
    </subcellularLocation>
</comment>
<dbReference type="PANTHER" id="PTHR34582:SF6">
    <property type="entry name" value="UPF0702 TRANSMEMBRANE PROTEIN YCAP"/>
    <property type="match status" value="1"/>
</dbReference>
<dbReference type="Gene3D" id="3.30.240.20">
    <property type="entry name" value="bsu07140 like domains"/>
    <property type="match status" value="2"/>
</dbReference>
<dbReference type="RefSeq" id="WP_188388961.1">
    <property type="nucleotide sequence ID" value="NZ_BMFK01000002.1"/>
</dbReference>
<organism evidence="9 10">
    <name type="scientific">Priestia taiwanensis</name>
    <dbReference type="NCBI Taxonomy" id="1347902"/>
    <lineage>
        <taxon>Bacteria</taxon>
        <taxon>Bacillati</taxon>
        <taxon>Bacillota</taxon>
        <taxon>Bacilli</taxon>
        <taxon>Bacillales</taxon>
        <taxon>Bacillaceae</taxon>
        <taxon>Priestia</taxon>
    </lineage>
</organism>
<evidence type="ECO:0000256" key="7">
    <source>
        <dbReference type="SAM" id="Phobius"/>
    </source>
</evidence>
<evidence type="ECO:0000256" key="4">
    <source>
        <dbReference type="ARBA" id="ARBA00022692"/>
    </source>
</evidence>
<evidence type="ECO:0000313" key="9">
    <source>
        <dbReference type="EMBL" id="GGE75359.1"/>
    </source>
</evidence>
<name>A0A917AU06_9BACI</name>
<protein>
    <submittedName>
        <fullName evidence="9">DUF421 domain-containing protein</fullName>
    </submittedName>
</protein>
<dbReference type="Pfam" id="PF04239">
    <property type="entry name" value="DUF421"/>
    <property type="match status" value="1"/>
</dbReference>